<dbReference type="SUPFAM" id="SSF51316">
    <property type="entry name" value="Mss4-like"/>
    <property type="match status" value="1"/>
</dbReference>
<evidence type="ECO:0000259" key="5">
    <source>
        <dbReference type="PROSITE" id="PS51891"/>
    </source>
</evidence>
<comment type="similarity">
    <text evidence="1">Belongs to the Gfa family.</text>
</comment>
<evidence type="ECO:0000256" key="1">
    <source>
        <dbReference type="ARBA" id="ARBA00005495"/>
    </source>
</evidence>
<dbReference type="PROSITE" id="PS51891">
    <property type="entry name" value="CENP_V_GFA"/>
    <property type="match status" value="1"/>
</dbReference>
<keyword evidence="2" id="KW-0479">Metal-binding</keyword>
<gene>
    <name evidence="6" type="ORF">FDP08_17710</name>
</gene>
<keyword evidence="4" id="KW-0456">Lyase</keyword>
<evidence type="ECO:0000256" key="2">
    <source>
        <dbReference type="ARBA" id="ARBA00022723"/>
    </source>
</evidence>
<organism evidence="6 7">
    <name type="scientific">Marinobacter panjinensis</name>
    <dbReference type="NCBI Taxonomy" id="2576384"/>
    <lineage>
        <taxon>Bacteria</taxon>
        <taxon>Pseudomonadati</taxon>
        <taxon>Pseudomonadota</taxon>
        <taxon>Gammaproteobacteria</taxon>
        <taxon>Pseudomonadales</taxon>
        <taxon>Marinobacteraceae</taxon>
        <taxon>Marinobacter</taxon>
    </lineage>
</organism>
<accession>A0A4U6QU71</accession>
<dbReference type="AlphaFoldDB" id="A0A4U6QU71"/>
<comment type="caution">
    <text evidence="6">The sequence shown here is derived from an EMBL/GenBank/DDBJ whole genome shotgun (WGS) entry which is preliminary data.</text>
</comment>
<protein>
    <submittedName>
        <fullName evidence="6">GFA family protein</fullName>
    </submittedName>
</protein>
<reference evidence="6 7" key="1">
    <citation type="submission" date="2019-05" db="EMBL/GenBank/DDBJ databases">
        <title>Marinobacter panjinensis sp. nov., a moderately halophilic bacterium isolated from sea tidal flat environment.</title>
        <authorList>
            <person name="Yang W."/>
            <person name="An M."/>
            <person name="He W."/>
            <person name="Luo X."/>
            <person name="Zhu L."/>
            <person name="Chen G."/>
            <person name="Zhang Y."/>
            <person name="Wang Y."/>
        </authorList>
    </citation>
    <scope>NUCLEOTIDE SEQUENCE [LARGE SCALE GENOMIC DNA]</scope>
    <source>
        <strain evidence="6 7">PJ-16</strain>
    </source>
</reference>
<dbReference type="OrthoDB" id="4188830at2"/>
<dbReference type="GO" id="GO:0046872">
    <property type="term" value="F:metal ion binding"/>
    <property type="evidence" value="ECO:0007669"/>
    <property type="project" value="UniProtKB-KW"/>
</dbReference>
<dbReference type="Gene3D" id="3.90.1590.10">
    <property type="entry name" value="glutathione-dependent formaldehyde- activating enzyme (gfa)"/>
    <property type="match status" value="1"/>
</dbReference>
<dbReference type="GO" id="GO:0016846">
    <property type="term" value="F:carbon-sulfur lyase activity"/>
    <property type="evidence" value="ECO:0007669"/>
    <property type="project" value="InterPro"/>
</dbReference>
<keyword evidence="7" id="KW-1185">Reference proteome</keyword>
<sequence>MLAHKETWAGLVSLAHAGGVMSPQSAQTKLATREKHVNDTHQGGCLCGAVRYTATGQPKRVVVCHCASCQRRTGSGFAVEALFPEAQVNIEGELRQYRFVSDSSGRWLELNFCSQCGTNICLTLEVLPGARMLDAGTFDSPEWIDPRVHDFHYLFVRNAQCWSELPDDIQAYAQFYGD</sequence>
<evidence type="ECO:0000313" key="6">
    <source>
        <dbReference type="EMBL" id="TKV64251.1"/>
    </source>
</evidence>
<dbReference type="Pfam" id="PF04828">
    <property type="entry name" value="GFA"/>
    <property type="match status" value="1"/>
</dbReference>
<name>A0A4U6QU71_9GAMM</name>
<keyword evidence="3" id="KW-0862">Zinc</keyword>
<dbReference type="InterPro" id="IPR011057">
    <property type="entry name" value="Mss4-like_sf"/>
</dbReference>
<dbReference type="Proteomes" id="UP000308488">
    <property type="component" value="Unassembled WGS sequence"/>
</dbReference>
<dbReference type="EMBL" id="SZYH01000002">
    <property type="protein sequence ID" value="TKV64251.1"/>
    <property type="molecule type" value="Genomic_DNA"/>
</dbReference>
<feature type="domain" description="CENP-V/GFA" evidence="5">
    <location>
        <begin position="41"/>
        <end position="163"/>
    </location>
</feature>
<evidence type="ECO:0000256" key="4">
    <source>
        <dbReference type="ARBA" id="ARBA00023239"/>
    </source>
</evidence>
<dbReference type="PANTHER" id="PTHR33337">
    <property type="entry name" value="GFA DOMAIN-CONTAINING PROTEIN"/>
    <property type="match status" value="1"/>
</dbReference>
<proteinExistence type="inferred from homology"/>
<evidence type="ECO:0000313" key="7">
    <source>
        <dbReference type="Proteomes" id="UP000308488"/>
    </source>
</evidence>
<dbReference type="PANTHER" id="PTHR33337:SF40">
    <property type="entry name" value="CENP-V_GFA DOMAIN-CONTAINING PROTEIN-RELATED"/>
    <property type="match status" value="1"/>
</dbReference>
<dbReference type="InterPro" id="IPR006913">
    <property type="entry name" value="CENP-V/GFA"/>
</dbReference>
<evidence type="ECO:0000256" key="3">
    <source>
        <dbReference type="ARBA" id="ARBA00022833"/>
    </source>
</evidence>